<dbReference type="InterPro" id="IPR036291">
    <property type="entry name" value="NAD(P)-bd_dom_sf"/>
</dbReference>
<dbReference type="Proteomes" id="UP001596263">
    <property type="component" value="Unassembled WGS sequence"/>
</dbReference>
<dbReference type="InterPro" id="IPR026055">
    <property type="entry name" value="FAR"/>
</dbReference>
<dbReference type="PANTHER" id="PTHR11011">
    <property type="entry name" value="MALE STERILITY PROTEIN 2-RELATED"/>
    <property type="match status" value="1"/>
</dbReference>
<dbReference type="InterPro" id="IPR013120">
    <property type="entry name" value="FAR_NAD-bd"/>
</dbReference>
<sequence>MKILLTGSGGVVGSEVADRLAALGGRAEVTSVTRRPSRPGETGWVLGAEPAPAELRGHWDVIIHSAASTRWTMTPDEAVAANVRTTEAVLDLVDADTHLVHISTAYVEGQDPAILGSGAGFGRFRNTYEWSKAESEELVRSKHPGALTIVRPPLVFGRRADGAIARLTGPYAMVQTLVSGLAPALVGNPAGFIELAPVDQVTEVIVAAALGMPPSAPVVETIAAGPAGCLRVTDLAEGICGAVNAWRAERGIAPVPVAPVIPSETWRRFHLPLTARHFSTVQKRALELLSAFEGYACMPTPFRPTQTVVDPADVLAKSVRWWADAKSRHARRAPEPWTLIAA</sequence>
<comment type="caution">
    <text evidence="2">The sequence shown here is derived from an EMBL/GenBank/DDBJ whole genome shotgun (WGS) entry which is preliminary data.</text>
</comment>
<evidence type="ECO:0000313" key="2">
    <source>
        <dbReference type="EMBL" id="MFC5216370.1"/>
    </source>
</evidence>
<dbReference type="EMBL" id="JBHSKM010000012">
    <property type="protein sequence ID" value="MFC5216370.1"/>
    <property type="molecule type" value="Genomic_DNA"/>
</dbReference>
<dbReference type="RefSeq" id="WP_380855210.1">
    <property type="nucleotide sequence ID" value="NZ_JBHSKM010000012.1"/>
</dbReference>
<organism evidence="2 3">
    <name type="scientific">Streptomyces coerulescens</name>
    <dbReference type="NCBI Taxonomy" id="29304"/>
    <lineage>
        <taxon>Bacteria</taxon>
        <taxon>Bacillati</taxon>
        <taxon>Actinomycetota</taxon>
        <taxon>Actinomycetes</taxon>
        <taxon>Kitasatosporales</taxon>
        <taxon>Streptomycetaceae</taxon>
        <taxon>Streptomyces</taxon>
    </lineage>
</organism>
<reference evidence="3" key="1">
    <citation type="journal article" date="2019" name="Int. J. Syst. Evol. Microbiol.">
        <title>The Global Catalogue of Microorganisms (GCM) 10K type strain sequencing project: providing services to taxonomists for standard genome sequencing and annotation.</title>
        <authorList>
            <consortium name="The Broad Institute Genomics Platform"/>
            <consortium name="The Broad Institute Genome Sequencing Center for Infectious Disease"/>
            <person name="Wu L."/>
            <person name="Ma J."/>
        </authorList>
    </citation>
    <scope>NUCLEOTIDE SEQUENCE [LARGE SCALE GENOMIC DNA]</scope>
    <source>
        <strain evidence="3">KCTC 42586</strain>
    </source>
</reference>
<protein>
    <submittedName>
        <fullName evidence="2">SDR family oxidoreductase</fullName>
    </submittedName>
</protein>
<accession>A0ABW0CNP1</accession>
<feature type="domain" description="Thioester reductase (TE)" evidence="1">
    <location>
        <begin position="54"/>
        <end position="205"/>
    </location>
</feature>
<dbReference type="SUPFAM" id="SSF51735">
    <property type="entry name" value="NAD(P)-binding Rossmann-fold domains"/>
    <property type="match status" value="1"/>
</dbReference>
<evidence type="ECO:0000259" key="1">
    <source>
        <dbReference type="Pfam" id="PF07993"/>
    </source>
</evidence>
<keyword evidence="3" id="KW-1185">Reference proteome</keyword>
<dbReference type="Gene3D" id="3.40.50.720">
    <property type="entry name" value="NAD(P)-binding Rossmann-like Domain"/>
    <property type="match status" value="1"/>
</dbReference>
<dbReference type="PANTHER" id="PTHR11011:SF45">
    <property type="entry name" value="FATTY ACYL-COA REDUCTASE CG8306-RELATED"/>
    <property type="match status" value="1"/>
</dbReference>
<dbReference type="Pfam" id="PF07993">
    <property type="entry name" value="NAD_binding_4"/>
    <property type="match status" value="1"/>
</dbReference>
<proteinExistence type="predicted"/>
<evidence type="ECO:0000313" key="3">
    <source>
        <dbReference type="Proteomes" id="UP001596263"/>
    </source>
</evidence>
<gene>
    <name evidence="2" type="ORF">ACFPQ9_21245</name>
</gene>
<name>A0ABW0CNP1_STRCD</name>